<protein>
    <recommendedName>
        <fullName evidence="5">Ankyrin repeat protein</fullName>
    </recommendedName>
</protein>
<dbReference type="EMBL" id="JAPFFF010000424">
    <property type="protein sequence ID" value="KAK8834347.1"/>
    <property type="molecule type" value="Genomic_DNA"/>
</dbReference>
<comment type="caution">
    <text evidence="3">The sequence shown here is derived from an EMBL/GenBank/DDBJ whole genome shotgun (WGS) entry which is preliminary data.</text>
</comment>
<evidence type="ECO:0000313" key="3">
    <source>
        <dbReference type="EMBL" id="KAK8837561.1"/>
    </source>
</evidence>
<evidence type="ECO:0000313" key="2">
    <source>
        <dbReference type="EMBL" id="KAK8834347.1"/>
    </source>
</evidence>
<dbReference type="EMBL" id="JAPFFF010000059">
    <property type="protein sequence ID" value="KAK8837561.1"/>
    <property type="molecule type" value="Genomic_DNA"/>
</dbReference>
<keyword evidence="4" id="KW-1185">Reference proteome</keyword>
<proteinExistence type="predicted"/>
<dbReference type="Proteomes" id="UP001470230">
    <property type="component" value="Unassembled WGS sequence"/>
</dbReference>
<keyword evidence="1" id="KW-0175">Coiled coil</keyword>
<gene>
    <name evidence="2" type="ORF">M9Y10_031355</name>
    <name evidence="3" type="ORF">M9Y10_036561</name>
</gene>
<feature type="coiled-coil region" evidence="1">
    <location>
        <begin position="37"/>
        <end position="64"/>
    </location>
</feature>
<reference evidence="3 4" key="1">
    <citation type="submission" date="2024-04" db="EMBL/GenBank/DDBJ databases">
        <title>Tritrichomonas musculus Genome.</title>
        <authorList>
            <person name="Alves-Ferreira E."/>
            <person name="Grigg M."/>
            <person name="Lorenzi H."/>
            <person name="Galac M."/>
        </authorList>
    </citation>
    <scope>NUCLEOTIDE SEQUENCE [LARGE SCALE GENOMIC DNA]</scope>
    <source>
        <strain evidence="3 4">EAF2021</strain>
    </source>
</reference>
<sequence>MRYKTAIDYAREENYHEIILLLSKDTNQDIKFFINQNLELHREIQRFIQEKQSLEKKLNDYQYLQEVNDSVQEILNHT</sequence>
<evidence type="ECO:0008006" key="5">
    <source>
        <dbReference type="Google" id="ProtNLM"/>
    </source>
</evidence>
<evidence type="ECO:0000313" key="4">
    <source>
        <dbReference type="Proteomes" id="UP001470230"/>
    </source>
</evidence>
<evidence type="ECO:0000256" key="1">
    <source>
        <dbReference type="SAM" id="Coils"/>
    </source>
</evidence>
<organism evidence="3 4">
    <name type="scientific">Tritrichomonas musculus</name>
    <dbReference type="NCBI Taxonomy" id="1915356"/>
    <lineage>
        <taxon>Eukaryota</taxon>
        <taxon>Metamonada</taxon>
        <taxon>Parabasalia</taxon>
        <taxon>Tritrichomonadida</taxon>
        <taxon>Tritrichomonadidae</taxon>
        <taxon>Tritrichomonas</taxon>
    </lineage>
</organism>
<accession>A0ABR2GV73</accession>
<name>A0ABR2GV73_9EUKA</name>